<evidence type="ECO:0000313" key="3">
    <source>
        <dbReference type="Proteomes" id="UP000003779"/>
    </source>
</evidence>
<organism evidence="2 3">
    <name type="scientific">Nocardiopsis alba (strain ATCC BAA-2165 / BE74)</name>
    <dbReference type="NCBI Taxonomy" id="1205910"/>
    <lineage>
        <taxon>Bacteria</taxon>
        <taxon>Bacillati</taxon>
        <taxon>Actinomycetota</taxon>
        <taxon>Actinomycetes</taxon>
        <taxon>Streptosporangiales</taxon>
        <taxon>Nocardiopsidaceae</taxon>
        <taxon>Nocardiopsis</taxon>
    </lineage>
</organism>
<keyword evidence="1" id="KW-0472">Membrane</keyword>
<reference evidence="3" key="2">
    <citation type="submission" date="2012-08" db="EMBL/GenBank/DDBJ databases">
        <title>Whole-genome sequence of Nocardiopsis alba strain ATCC BAA-2165 associated with honeybees.</title>
        <authorList>
            <person name="Qiao J."/>
            <person name="Chen L."/>
            <person name="Li Y."/>
            <person name="Wang J."/>
            <person name="Zhang W."/>
            <person name="Chen S."/>
        </authorList>
    </citation>
    <scope>NUCLEOTIDE SEQUENCE [LARGE SCALE GENOMIC DNA]</scope>
    <source>
        <strain evidence="3">ATCC BAA-2165 / BE74</strain>
    </source>
</reference>
<sequence length="38" mass="4054">MAGRHDRVIGSSRFVMAFGVFGLWGSFALVASSSPRPV</sequence>
<evidence type="ECO:0000313" key="2">
    <source>
        <dbReference type="EMBL" id="AFR06352.1"/>
    </source>
</evidence>
<reference evidence="2 3" key="1">
    <citation type="journal article" date="2012" name="J. Bacteriol.">
        <title>Whole-Genome Sequence of Nocardiopsis alba Strain ATCC BAA-2165, Associated with Honeybees.</title>
        <authorList>
            <person name="Qiao J."/>
            <person name="Chen L."/>
            <person name="Li Y."/>
            <person name="Wang J."/>
            <person name="Zhang W."/>
            <person name="Chen S."/>
        </authorList>
    </citation>
    <scope>NUCLEOTIDE SEQUENCE [LARGE SCALE GENOMIC DNA]</scope>
    <source>
        <strain evidence="3">ATCC BAA-2165 / BE74</strain>
    </source>
</reference>
<accession>J7L7A9</accession>
<dbReference type="EMBL" id="CP003788">
    <property type="protein sequence ID" value="AFR06352.1"/>
    <property type="molecule type" value="Genomic_DNA"/>
</dbReference>
<dbReference type="AlphaFoldDB" id="J7L7A9"/>
<proteinExistence type="predicted"/>
<feature type="transmembrane region" description="Helical" evidence="1">
    <location>
        <begin position="12"/>
        <end position="31"/>
    </location>
</feature>
<keyword evidence="1" id="KW-1133">Transmembrane helix</keyword>
<name>J7L7A9_NOCAA</name>
<dbReference type="KEGG" id="nal:B005_4834"/>
<protein>
    <submittedName>
        <fullName evidence="2">Putative membrane protein</fullName>
    </submittedName>
</protein>
<gene>
    <name evidence="2" type="ordered locus">B005_4834</name>
</gene>
<keyword evidence="1" id="KW-0812">Transmembrane</keyword>
<evidence type="ECO:0000256" key="1">
    <source>
        <dbReference type="SAM" id="Phobius"/>
    </source>
</evidence>
<dbReference type="STRING" id="1205910.B005_4834"/>
<dbReference type="Proteomes" id="UP000003779">
    <property type="component" value="Chromosome"/>
</dbReference>
<dbReference type="HOGENOM" id="CLU_3330743_0_0_11"/>